<dbReference type="AlphaFoldDB" id="A0A1H2NE57"/>
<protein>
    <submittedName>
        <fullName evidence="2">Glyoxylase, beta-lactamase superfamily II</fullName>
    </submittedName>
</protein>
<evidence type="ECO:0000259" key="1">
    <source>
        <dbReference type="SMART" id="SM00849"/>
    </source>
</evidence>
<reference evidence="3" key="1">
    <citation type="submission" date="2016-10" db="EMBL/GenBank/DDBJ databases">
        <authorList>
            <person name="Varghese N."/>
            <person name="Submissions S."/>
        </authorList>
    </citation>
    <scope>NUCLEOTIDE SEQUENCE [LARGE SCALE GENOMIC DNA]</scope>
    <source>
        <strain evidence="3">DSM 21743</strain>
    </source>
</reference>
<dbReference type="PANTHER" id="PTHR23131">
    <property type="entry name" value="ENDORIBONUCLEASE LACTB2"/>
    <property type="match status" value="1"/>
</dbReference>
<dbReference type="Gene3D" id="1.10.10.10">
    <property type="entry name" value="Winged helix-like DNA-binding domain superfamily/Winged helix DNA-binding domain"/>
    <property type="match status" value="1"/>
</dbReference>
<name>A0A1H2NE57_9ACTN</name>
<sequence length="275" mass="28622">MNTHQRVERLAPAVAGVLAPNPGPMTLGGTNTWVLGRPEPGPVLVVDPGPDDEEHLRRVLEVAGGRVSAVLVTHRHLDHVAGAARFAGLAGCGVRAVDPAWRVGEDGLPDGAVLEVSGARVEVLATPGHTDDSVSLLLTHQGEDGPAGQGEQVDLLTGDTVLGFGSTVITHPDGDLGAYLASLDRLLDVVATRAVARVLPGHGPVVADPRGVLEGYRRHRQERLAQVRGAVAAGASSPEDVVRAVYPEVLGTPLERAALQSARAQLDHLAAHREP</sequence>
<dbReference type="Pfam" id="PF00753">
    <property type="entry name" value="Lactamase_B"/>
    <property type="match status" value="1"/>
</dbReference>
<dbReference type="STRING" id="546874.SAMN04488544_3842"/>
<gene>
    <name evidence="2" type="ORF">SAMN04488544_3842</name>
</gene>
<feature type="domain" description="Metallo-beta-lactamase" evidence="1">
    <location>
        <begin position="29"/>
        <end position="202"/>
    </location>
</feature>
<dbReference type="InterPro" id="IPR036866">
    <property type="entry name" value="RibonucZ/Hydroxyglut_hydro"/>
</dbReference>
<organism evidence="2 3">
    <name type="scientific">Microlunatus sagamiharensis</name>
    <dbReference type="NCBI Taxonomy" id="546874"/>
    <lineage>
        <taxon>Bacteria</taxon>
        <taxon>Bacillati</taxon>
        <taxon>Actinomycetota</taxon>
        <taxon>Actinomycetes</taxon>
        <taxon>Propionibacteriales</taxon>
        <taxon>Propionibacteriaceae</taxon>
        <taxon>Microlunatus</taxon>
    </lineage>
</organism>
<dbReference type="InterPro" id="IPR050662">
    <property type="entry name" value="Sec-metab_biosynth-thioest"/>
</dbReference>
<dbReference type="EMBL" id="LT629799">
    <property type="protein sequence ID" value="SDV03712.1"/>
    <property type="molecule type" value="Genomic_DNA"/>
</dbReference>
<proteinExistence type="predicted"/>
<evidence type="ECO:0000313" key="2">
    <source>
        <dbReference type="EMBL" id="SDV03712.1"/>
    </source>
</evidence>
<dbReference type="Gene3D" id="3.60.15.10">
    <property type="entry name" value="Ribonuclease Z/Hydroxyacylglutathione hydrolase-like"/>
    <property type="match status" value="1"/>
</dbReference>
<dbReference type="InterPro" id="IPR036388">
    <property type="entry name" value="WH-like_DNA-bd_sf"/>
</dbReference>
<keyword evidence="3" id="KW-1185">Reference proteome</keyword>
<dbReference type="RefSeq" id="WP_091078207.1">
    <property type="nucleotide sequence ID" value="NZ_LT629799.1"/>
</dbReference>
<dbReference type="PANTHER" id="PTHR23131:SF0">
    <property type="entry name" value="ENDORIBONUCLEASE LACTB2"/>
    <property type="match status" value="1"/>
</dbReference>
<dbReference type="SUPFAM" id="SSF56281">
    <property type="entry name" value="Metallo-hydrolase/oxidoreductase"/>
    <property type="match status" value="1"/>
</dbReference>
<dbReference type="SMART" id="SM00849">
    <property type="entry name" value="Lactamase_B"/>
    <property type="match status" value="1"/>
</dbReference>
<dbReference type="InterPro" id="IPR001279">
    <property type="entry name" value="Metallo-B-lactamas"/>
</dbReference>
<accession>A0A1H2NE57</accession>
<dbReference type="CDD" id="cd16278">
    <property type="entry name" value="metallo-hydrolase-like_MBL-fold"/>
    <property type="match status" value="1"/>
</dbReference>
<dbReference type="OrthoDB" id="9788263at2"/>
<dbReference type="Proteomes" id="UP000198825">
    <property type="component" value="Chromosome I"/>
</dbReference>
<evidence type="ECO:0000313" key="3">
    <source>
        <dbReference type="Proteomes" id="UP000198825"/>
    </source>
</evidence>